<dbReference type="Pfam" id="PF08713">
    <property type="entry name" value="DNA_alkylation"/>
    <property type="match status" value="1"/>
</dbReference>
<name>A0A839QMD1_9MICC</name>
<proteinExistence type="predicted"/>
<evidence type="ECO:0000313" key="1">
    <source>
        <dbReference type="EMBL" id="MBB2996920.1"/>
    </source>
</evidence>
<dbReference type="Gene3D" id="1.25.10.90">
    <property type="match status" value="1"/>
</dbReference>
<evidence type="ECO:0000313" key="2">
    <source>
        <dbReference type="Proteomes" id="UP000523000"/>
    </source>
</evidence>
<dbReference type="AlphaFoldDB" id="A0A839QMD1"/>
<dbReference type="PANTHER" id="PTHR34070">
    <property type="entry name" value="ARMADILLO-TYPE FOLD"/>
    <property type="match status" value="1"/>
</dbReference>
<comment type="caution">
    <text evidence="1">The sequence shown here is derived from an EMBL/GenBank/DDBJ whole genome shotgun (WGS) entry which is preliminary data.</text>
</comment>
<organism evidence="1 2">
    <name type="scientific">Paeniglutamicibacter cryotolerans</name>
    <dbReference type="NCBI Taxonomy" id="670079"/>
    <lineage>
        <taxon>Bacteria</taxon>
        <taxon>Bacillati</taxon>
        <taxon>Actinomycetota</taxon>
        <taxon>Actinomycetes</taxon>
        <taxon>Micrococcales</taxon>
        <taxon>Micrococcaceae</taxon>
        <taxon>Paeniglutamicibacter</taxon>
    </lineage>
</organism>
<protein>
    <submittedName>
        <fullName evidence="1">3-methyladenine DNA glycosylase AlkD</fullName>
    </submittedName>
</protein>
<dbReference type="SUPFAM" id="SSF48371">
    <property type="entry name" value="ARM repeat"/>
    <property type="match status" value="1"/>
</dbReference>
<reference evidence="1 2" key="1">
    <citation type="submission" date="2020-08" db="EMBL/GenBank/DDBJ databases">
        <title>Sequencing the genomes of 1000 actinobacteria strains.</title>
        <authorList>
            <person name="Klenk H.-P."/>
        </authorList>
    </citation>
    <scope>NUCLEOTIDE SEQUENCE [LARGE SCALE GENOMIC DNA]</scope>
    <source>
        <strain evidence="1 2">DSM 22826</strain>
    </source>
</reference>
<dbReference type="Proteomes" id="UP000523000">
    <property type="component" value="Unassembled WGS sequence"/>
</dbReference>
<gene>
    <name evidence="1" type="ORF">E9229_003167</name>
</gene>
<accession>A0A839QMD1</accession>
<dbReference type="InterPro" id="IPR016024">
    <property type="entry name" value="ARM-type_fold"/>
</dbReference>
<dbReference type="EMBL" id="JACHVS010000002">
    <property type="protein sequence ID" value="MBB2996920.1"/>
    <property type="molecule type" value="Genomic_DNA"/>
</dbReference>
<dbReference type="InterPro" id="IPR014825">
    <property type="entry name" value="DNA_alkylation"/>
</dbReference>
<sequence length="231" mass="26235">MSSSGFRVALDARLEPVRDPARAESMAAYMKSAMPVLGIPMPVLRKIVIEVAAGQELLTAAARLEAATDLWATSIHREHWYAAQQLTGVAACRGRLEFLPLYERMILEGAWWDVVDGCSRRYGELLDAHPEQLTELMDYWRTDPFLWKRRMSMICQLHRGDRTDTALLERAITSNLGDAEFFIRKAIGWSLRQYARTAPEWVRSFVLSHSEQLSPLSIREALKHLGPLPDA</sequence>
<dbReference type="RefSeq" id="WP_183512490.1">
    <property type="nucleotide sequence ID" value="NZ_BAABGK010000096.1"/>
</dbReference>
<dbReference type="CDD" id="cd07064">
    <property type="entry name" value="AlkD_like_1"/>
    <property type="match status" value="1"/>
</dbReference>
<dbReference type="PANTHER" id="PTHR34070:SF1">
    <property type="entry name" value="DNA ALKYLATION REPAIR PROTEIN"/>
    <property type="match status" value="1"/>
</dbReference>
<keyword evidence="2" id="KW-1185">Reference proteome</keyword>